<reference evidence="2 4" key="1">
    <citation type="submission" date="2015-09" db="EMBL/GenBank/DDBJ databases">
        <title>Identification and resolution of microdiversity through metagenomic sequencing of parallel consortia.</title>
        <authorList>
            <person name="Nelson W.C."/>
            <person name="Romine M.F."/>
            <person name="Lindemann S.R."/>
        </authorList>
    </citation>
    <scope>NUCLEOTIDE SEQUENCE [LARGE SCALE GENOMIC DNA]</scope>
    <source>
        <strain evidence="2">HL-109</strain>
    </source>
</reference>
<dbReference type="RefSeq" id="WP_074445323.1">
    <property type="nucleotide sequence ID" value="NZ_FMBM01000002.1"/>
</dbReference>
<name>A0A0P7X2U1_9HYPH</name>
<feature type="chain" id="PRO_5006145028" evidence="1">
    <location>
        <begin position="33"/>
        <end position="182"/>
    </location>
</feature>
<comment type="caution">
    <text evidence="2">The sequence shown here is derived from an EMBL/GenBank/DDBJ whole genome shotgun (WGS) entry which is preliminary data.</text>
</comment>
<keyword evidence="1" id="KW-0732">Signal</keyword>
<evidence type="ECO:0000313" key="5">
    <source>
        <dbReference type="Proteomes" id="UP000182800"/>
    </source>
</evidence>
<reference evidence="3 5" key="2">
    <citation type="submission" date="2016-08" db="EMBL/GenBank/DDBJ databases">
        <authorList>
            <person name="Varghese N."/>
            <person name="Submissions Spin"/>
        </authorList>
    </citation>
    <scope>NUCLEOTIDE SEQUENCE [LARGE SCALE GENOMIC DNA]</scope>
    <source>
        <strain evidence="3 5">HL-109</strain>
    </source>
</reference>
<dbReference type="Proteomes" id="UP000182800">
    <property type="component" value="Unassembled WGS sequence"/>
</dbReference>
<dbReference type="Proteomes" id="UP000050497">
    <property type="component" value="Unassembled WGS sequence"/>
</dbReference>
<dbReference type="OrthoDB" id="8032791at2"/>
<evidence type="ECO:0000313" key="2">
    <source>
        <dbReference type="EMBL" id="KPQ08728.1"/>
    </source>
</evidence>
<dbReference type="EMBL" id="FMBM01000002">
    <property type="protein sequence ID" value="SCC81673.1"/>
    <property type="molecule type" value="Genomic_DNA"/>
</dbReference>
<gene>
    <name evidence="3" type="ORF">GA0071312_2632</name>
    <name evidence="2" type="ORF">HLUCCO17_17235</name>
</gene>
<organism evidence="2 4">
    <name type="scientific">Saliniramus fredricksonii</name>
    <dbReference type="NCBI Taxonomy" id="1653334"/>
    <lineage>
        <taxon>Bacteria</taxon>
        <taxon>Pseudomonadati</taxon>
        <taxon>Pseudomonadota</taxon>
        <taxon>Alphaproteobacteria</taxon>
        <taxon>Hyphomicrobiales</taxon>
        <taxon>Salinarimonadaceae</taxon>
        <taxon>Saliniramus</taxon>
    </lineage>
</organism>
<evidence type="ECO:0000313" key="4">
    <source>
        <dbReference type="Proteomes" id="UP000050497"/>
    </source>
</evidence>
<dbReference type="EMBL" id="LJSX01000042">
    <property type="protein sequence ID" value="KPQ08728.1"/>
    <property type="molecule type" value="Genomic_DNA"/>
</dbReference>
<accession>A0A0P7X2U1</accession>
<feature type="signal peptide" evidence="1">
    <location>
        <begin position="1"/>
        <end position="32"/>
    </location>
</feature>
<sequence>MLQPLPFVTPVTRRISGLAAIILAIGAAPALAEDPIGEITGEIGDQAFVWDTLEVPSEGTATAEFSDFGPMTMVSIQGHERGGDSLMSNVLSMDISLMGNDIMDADVSFFPDGLSGPFFVSTDAPRDADIRFDDLDLEDASAMAEGSFDALLCRQDDFMSPPDTDDCIEARGRFATPLRPGL</sequence>
<proteinExistence type="predicted"/>
<evidence type="ECO:0000256" key="1">
    <source>
        <dbReference type="SAM" id="SignalP"/>
    </source>
</evidence>
<dbReference type="AlphaFoldDB" id="A0A0P7X2U1"/>
<dbReference type="STRING" id="1653334.GA0071312_2632"/>
<evidence type="ECO:0000313" key="3">
    <source>
        <dbReference type="EMBL" id="SCC81673.1"/>
    </source>
</evidence>
<protein>
    <submittedName>
        <fullName evidence="2">Uncharacterized protein</fullName>
    </submittedName>
</protein>
<keyword evidence="5" id="KW-1185">Reference proteome</keyword>